<keyword evidence="2" id="KW-0808">Transferase</keyword>
<evidence type="ECO:0000256" key="3">
    <source>
        <dbReference type="ARBA" id="ARBA00023169"/>
    </source>
</evidence>
<comment type="caution">
    <text evidence="9">The sequence shown here is derived from an EMBL/GenBank/DDBJ whole genome shotgun (WGS) entry which is preliminary data.</text>
</comment>
<evidence type="ECO:0000259" key="7">
    <source>
        <dbReference type="Pfam" id="PF17102"/>
    </source>
</evidence>
<dbReference type="Proteomes" id="UP000669179">
    <property type="component" value="Unassembled WGS sequence"/>
</dbReference>
<sequence>MLRIYRPLVSGSKTLKLSADCACDLEFWDESPSGSLVAPRPTLIGDTVPANALEPAELVIGDRAHPSLAAFTKPLVDDLAFPIDAVYTWVDGGDPAWRARRDQTLTALGLTPSRADGGDSRYASRDELRYSLRSLAMFAPWIRHVWIVTDGQRPEWLRDAPGVTVVDHRDIFTDQAATALPTFNSHAIETQLHHIDGLAEHFLYFNDDFFLGRPVRPDAFFHANGISQFFPSPTAIPPGPRTDRDPTWIAAGKNNRALIEREFGRSTASALKHAPYALRRSVLAEMEERFADEIERTAHSRIRSVNDVALVSSLYHYYAFSTARAVPAEVAVDTVPLSHSSGQATLDRLLAKRDRDCFCLNDMASGDLSEADKYRVAMAFMEAYLPIPGPFETSDAGDTDEAGEAGEAGAELIGTVRSAT</sequence>
<dbReference type="InterPro" id="IPR031356">
    <property type="entry name" value="Stealth_CR4"/>
</dbReference>
<evidence type="ECO:0000256" key="2">
    <source>
        <dbReference type="ARBA" id="ARBA00022679"/>
    </source>
</evidence>
<dbReference type="Pfam" id="PF11380">
    <property type="entry name" value="Stealth_CR2"/>
    <property type="match status" value="1"/>
</dbReference>
<evidence type="ECO:0000256" key="4">
    <source>
        <dbReference type="SAM" id="MobiDB-lite"/>
    </source>
</evidence>
<dbReference type="InterPro" id="IPR031357">
    <property type="entry name" value="Stealth_CR3"/>
</dbReference>
<dbReference type="EMBL" id="JAGEOJ010000029">
    <property type="protein sequence ID" value="MBO2454770.1"/>
    <property type="molecule type" value="Genomic_DNA"/>
</dbReference>
<reference evidence="9" key="1">
    <citation type="submission" date="2021-03" db="EMBL/GenBank/DDBJ databases">
        <authorList>
            <person name="Kanchanasin P."/>
            <person name="Saeng-In P."/>
            <person name="Phongsopitanun W."/>
            <person name="Yuki M."/>
            <person name="Kudo T."/>
            <person name="Ohkuma M."/>
            <person name="Tanasupawat S."/>
        </authorList>
    </citation>
    <scope>NUCLEOTIDE SEQUENCE</scope>
    <source>
        <strain evidence="9">GKU 128</strain>
    </source>
</reference>
<keyword evidence="3" id="KW-0270">Exopolysaccharide synthesis</keyword>
<accession>A0A939PLF1</accession>
<proteinExistence type="inferred from homology"/>
<protein>
    <submittedName>
        <fullName evidence="9">Stealth conserved region 3 domain-containing protein</fullName>
    </submittedName>
</protein>
<keyword evidence="10" id="KW-1185">Reference proteome</keyword>
<evidence type="ECO:0000259" key="5">
    <source>
        <dbReference type="Pfam" id="PF11380"/>
    </source>
</evidence>
<dbReference type="InterPro" id="IPR031358">
    <property type="entry name" value="Stealth_CR1"/>
</dbReference>
<evidence type="ECO:0000259" key="8">
    <source>
        <dbReference type="Pfam" id="PF17103"/>
    </source>
</evidence>
<feature type="domain" description="Stealth protein CR4 conserved region 4" evidence="8">
    <location>
        <begin position="347"/>
        <end position="395"/>
    </location>
</feature>
<dbReference type="RefSeq" id="WP_208263001.1">
    <property type="nucleotide sequence ID" value="NZ_JAGEOJ010000029.1"/>
</dbReference>
<feature type="region of interest" description="Disordered" evidence="4">
    <location>
        <begin position="392"/>
        <end position="420"/>
    </location>
</feature>
<organism evidence="9 10">
    <name type="scientific">Actinomadura barringtoniae</name>
    <dbReference type="NCBI Taxonomy" id="1427535"/>
    <lineage>
        <taxon>Bacteria</taxon>
        <taxon>Bacillati</taxon>
        <taxon>Actinomycetota</taxon>
        <taxon>Actinomycetes</taxon>
        <taxon>Streptosporangiales</taxon>
        <taxon>Thermomonosporaceae</taxon>
        <taxon>Actinomadura</taxon>
    </lineage>
</organism>
<dbReference type="AlphaFoldDB" id="A0A939PLF1"/>
<dbReference type="Pfam" id="PF17102">
    <property type="entry name" value="Stealth_CR3"/>
    <property type="match status" value="1"/>
</dbReference>
<feature type="domain" description="Stealth protein CR1 conserved region 1" evidence="6">
    <location>
        <begin position="81"/>
        <end position="107"/>
    </location>
</feature>
<dbReference type="Pfam" id="PF17101">
    <property type="entry name" value="Stealth_CR1"/>
    <property type="match status" value="1"/>
</dbReference>
<dbReference type="GO" id="GO:0000271">
    <property type="term" value="P:polysaccharide biosynthetic process"/>
    <property type="evidence" value="ECO:0007669"/>
    <property type="project" value="UniProtKB-KW"/>
</dbReference>
<feature type="domain" description="Stealth protein CR2 conserved region 2" evidence="5">
    <location>
        <begin position="121"/>
        <end position="227"/>
    </location>
</feature>
<evidence type="ECO:0000259" key="6">
    <source>
        <dbReference type="Pfam" id="PF17101"/>
    </source>
</evidence>
<comment type="similarity">
    <text evidence="1">Belongs to the stealth family.</text>
</comment>
<dbReference type="Pfam" id="PF17103">
    <property type="entry name" value="Stealth_CR4"/>
    <property type="match status" value="1"/>
</dbReference>
<gene>
    <name evidence="9" type="ORF">J4573_47315</name>
</gene>
<dbReference type="GO" id="GO:0016772">
    <property type="term" value="F:transferase activity, transferring phosphorus-containing groups"/>
    <property type="evidence" value="ECO:0007669"/>
    <property type="project" value="InterPro"/>
</dbReference>
<dbReference type="PANTHER" id="PTHR24045:SF0">
    <property type="entry name" value="N-ACETYLGLUCOSAMINE-1-PHOSPHOTRANSFERASE SUBUNITS ALPHA_BETA"/>
    <property type="match status" value="1"/>
</dbReference>
<dbReference type="InterPro" id="IPR021520">
    <property type="entry name" value="Stealth_CR2"/>
</dbReference>
<feature type="compositionally biased region" description="Acidic residues" evidence="4">
    <location>
        <begin position="395"/>
        <end position="404"/>
    </location>
</feature>
<dbReference type="InterPro" id="IPR047141">
    <property type="entry name" value="Stealth"/>
</dbReference>
<evidence type="ECO:0000256" key="1">
    <source>
        <dbReference type="ARBA" id="ARBA00007583"/>
    </source>
</evidence>
<evidence type="ECO:0000313" key="10">
    <source>
        <dbReference type="Proteomes" id="UP000669179"/>
    </source>
</evidence>
<evidence type="ECO:0000313" key="9">
    <source>
        <dbReference type="EMBL" id="MBO2454770.1"/>
    </source>
</evidence>
<name>A0A939PLF1_9ACTN</name>
<feature type="domain" description="Stealth protein CR3 conserved region 3" evidence="7">
    <location>
        <begin position="272"/>
        <end position="319"/>
    </location>
</feature>
<dbReference type="PANTHER" id="PTHR24045">
    <property type="match status" value="1"/>
</dbReference>